<accession>A0A1Y1S278</accession>
<dbReference type="PANTHER" id="PTHR44186">
    <property type="match status" value="1"/>
</dbReference>
<protein>
    <submittedName>
        <fullName evidence="5">Uncharacterized protein</fullName>
    </submittedName>
</protein>
<dbReference type="AlphaFoldDB" id="A0A1Y1S278"/>
<dbReference type="SUPFAM" id="SSF48452">
    <property type="entry name" value="TPR-like"/>
    <property type="match status" value="1"/>
</dbReference>
<evidence type="ECO:0000256" key="2">
    <source>
        <dbReference type="ARBA" id="ARBA00022803"/>
    </source>
</evidence>
<evidence type="ECO:0000256" key="1">
    <source>
        <dbReference type="ARBA" id="ARBA00022737"/>
    </source>
</evidence>
<dbReference type="EMBL" id="MWQY01000002">
    <property type="protein sequence ID" value="ORC37886.1"/>
    <property type="molecule type" value="Genomic_DNA"/>
</dbReference>
<evidence type="ECO:0000313" key="6">
    <source>
        <dbReference type="Proteomes" id="UP000192343"/>
    </source>
</evidence>
<dbReference type="InterPro" id="IPR019734">
    <property type="entry name" value="TPR_rpt"/>
</dbReference>
<sequence length="196" mass="22615">MEKNLLILLFPLLLLSCTPYRTHWQVLKGNYEYINGRYQSAAVSYLGILENELNEDEVIHYNLGNVFYALGETTASEDEWTRALEGENPELKFRTLFNMGNLYYELSQYRSAFESFKKALLLRPDSREAKRNMELTLLRLGSQQEEERALPSAGSVSGGDTSVEEVDRILQYIKRKEESQWVSQHGGDQESSGPFW</sequence>
<organism evidence="5 6">
    <name type="scientific">Marispirochaeta aestuarii</name>
    <dbReference type="NCBI Taxonomy" id="1963862"/>
    <lineage>
        <taxon>Bacteria</taxon>
        <taxon>Pseudomonadati</taxon>
        <taxon>Spirochaetota</taxon>
        <taxon>Spirochaetia</taxon>
        <taxon>Spirochaetales</taxon>
        <taxon>Spirochaetaceae</taxon>
        <taxon>Marispirochaeta</taxon>
    </lineage>
</organism>
<feature type="region of interest" description="Disordered" evidence="4">
    <location>
        <begin position="177"/>
        <end position="196"/>
    </location>
</feature>
<keyword evidence="2 3" id="KW-0802">TPR repeat</keyword>
<evidence type="ECO:0000313" key="5">
    <source>
        <dbReference type="EMBL" id="ORC37886.1"/>
    </source>
</evidence>
<evidence type="ECO:0000256" key="4">
    <source>
        <dbReference type="SAM" id="MobiDB-lite"/>
    </source>
</evidence>
<dbReference type="STRING" id="1963862.B4O97_02485"/>
<dbReference type="SMART" id="SM00028">
    <property type="entry name" value="TPR"/>
    <property type="match status" value="2"/>
</dbReference>
<dbReference type="Pfam" id="PF00515">
    <property type="entry name" value="TPR_1"/>
    <property type="match status" value="1"/>
</dbReference>
<dbReference type="RefSeq" id="WP_083047990.1">
    <property type="nucleotide sequence ID" value="NZ_CAXXQO010000003.1"/>
</dbReference>
<comment type="caution">
    <text evidence="5">The sequence shown here is derived from an EMBL/GenBank/DDBJ whole genome shotgun (WGS) entry which is preliminary data.</text>
</comment>
<reference evidence="5 6" key="1">
    <citation type="submission" date="2017-03" db="EMBL/GenBank/DDBJ databases">
        <title>Draft Genome sequence of Marispirochaeta sp. strain JC444.</title>
        <authorList>
            <person name="Shivani Y."/>
            <person name="Subhash Y."/>
            <person name="Sasikala C."/>
            <person name="Ramana C."/>
        </authorList>
    </citation>
    <scope>NUCLEOTIDE SEQUENCE [LARGE SCALE GENOMIC DNA]</scope>
    <source>
        <strain evidence="5 6">JC444</strain>
    </source>
</reference>
<dbReference type="Gene3D" id="1.25.40.10">
    <property type="entry name" value="Tetratricopeptide repeat domain"/>
    <property type="match status" value="1"/>
</dbReference>
<dbReference type="PROSITE" id="PS50005">
    <property type="entry name" value="TPR"/>
    <property type="match status" value="1"/>
</dbReference>
<proteinExistence type="predicted"/>
<keyword evidence="1" id="KW-0677">Repeat</keyword>
<dbReference type="OrthoDB" id="370112at2"/>
<gene>
    <name evidence="5" type="ORF">B4O97_02485</name>
</gene>
<dbReference type="PROSITE" id="PS51257">
    <property type="entry name" value="PROKAR_LIPOPROTEIN"/>
    <property type="match status" value="1"/>
</dbReference>
<keyword evidence="6" id="KW-1185">Reference proteome</keyword>
<evidence type="ECO:0000256" key="3">
    <source>
        <dbReference type="PROSITE-ProRule" id="PRU00339"/>
    </source>
</evidence>
<dbReference type="PANTHER" id="PTHR44186:SF1">
    <property type="entry name" value="BARDET-BIEDL SYNDROME 4 PROTEIN"/>
    <property type="match status" value="1"/>
</dbReference>
<name>A0A1Y1S278_9SPIO</name>
<dbReference type="PROSITE" id="PS50293">
    <property type="entry name" value="TPR_REGION"/>
    <property type="match status" value="1"/>
</dbReference>
<dbReference type="Proteomes" id="UP000192343">
    <property type="component" value="Unassembled WGS sequence"/>
</dbReference>
<feature type="repeat" description="TPR" evidence="3">
    <location>
        <begin position="93"/>
        <end position="126"/>
    </location>
</feature>
<dbReference type="InterPro" id="IPR011990">
    <property type="entry name" value="TPR-like_helical_dom_sf"/>
</dbReference>